<evidence type="ECO:0000313" key="4">
    <source>
        <dbReference type="Proteomes" id="UP000673691"/>
    </source>
</evidence>
<comment type="caution">
    <text evidence="3">The sequence shown here is derived from an EMBL/GenBank/DDBJ whole genome shotgun (WGS) entry which is preliminary data.</text>
</comment>
<keyword evidence="4" id="KW-1185">Reference proteome</keyword>
<dbReference type="Gene3D" id="3.40.50.1820">
    <property type="entry name" value="alpha/beta hydrolase"/>
    <property type="match status" value="1"/>
</dbReference>
<sequence>LYPEWSSKKPLHFVGHSLGATTIWYLQQLLTRGWFPDNMMAEDEAPKFVVEKNCDFPVTEVSVPNERRSGRAGSSEAHLFYRAGHLTASFSPSALVYPFTVVGIVFWLIYLYVYFDLSELRLFRGPWDFNLDHWKLSRSAKNCFASPYASLESCLSPATPNTAPESIEAPLPALTHTRKTGQWLALLGFRPCPFAQSRDTALFDIALRRMERLNRQAVMCKRTFYRTFTTSVVRNEKTEADPVTKRHRPFRARGASLITLFSWLMGRYEVPEAVYTDGNQQIILDDDADQWVEEGDDFVGNEDLIVEIALRDSQINEDVDAASRLATGAPQRGLWGSARPLVKSACESLRRLGQLLVQAIRGDDYTCLSKRENGREAKKPLSPETVKAPAAQPRRPRPPPLIFSSKPPSVCQATTRVVDARGGRMIAEETTTLAFSPDPWSPESWWENDGMTPVVSQRHPGACHRGYCRGCPFTSEGLALSLATSHSRIFFPTANIWEAPQN</sequence>
<evidence type="ECO:0000256" key="1">
    <source>
        <dbReference type="SAM" id="MobiDB-lite"/>
    </source>
</evidence>
<keyword evidence="2" id="KW-0472">Membrane</keyword>
<feature type="region of interest" description="Disordered" evidence="1">
    <location>
        <begin position="371"/>
        <end position="408"/>
    </location>
</feature>
<dbReference type="PANTHER" id="PTHR34043">
    <property type="entry name" value="ALPHA/BETA-HYDROLASES SUPERFAMILY PROTEIN"/>
    <property type="match status" value="1"/>
</dbReference>
<dbReference type="InterPro" id="IPR029058">
    <property type="entry name" value="AB_hydrolase_fold"/>
</dbReference>
<feature type="non-terminal residue" evidence="3">
    <location>
        <position position="502"/>
    </location>
</feature>
<evidence type="ECO:0000256" key="2">
    <source>
        <dbReference type="SAM" id="Phobius"/>
    </source>
</evidence>
<dbReference type="EMBL" id="JAEFCI010010980">
    <property type="protein sequence ID" value="KAG5456894.1"/>
    <property type="molecule type" value="Genomic_DNA"/>
</dbReference>
<proteinExistence type="predicted"/>
<keyword evidence="2" id="KW-0812">Transmembrane</keyword>
<protein>
    <submittedName>
        <fullName evidence="3">Uncharacterized protein</fullName>
    </submittedName>
</protein>
<feature type="compositionally biased region" description="Basic and acidic residues" evidence="1">
    <location>
        <begin position="371"/>
        <end position="381"/>
    </location>
</feature>
<dbReference type="OrthoDB" id="206848at2759"/>
<evidence type="ECO:0000313" key="3">
    <source>
        <dbReference type="EMBL" id="KAG5456894.1"/>
    </source>
</evidence>
<organism evidence="3 4">
    <name type="scientific">Olpidium bornovanus</name>
    <dbReference type="NCBI Taxonomy" id="278681"/>
    <lineage>
        <taxon>Eukaryota</taxon>
        <taxon>Fungi</taxon>
        <taxon>Fungi incertae sedis</taxon>
        <taxon>Olpidiomycota</taxon>
        <taxon>Olpidiomycotina</taxon>
        <taxon>Olpidiomycetes</taxon>
        <taxon>Olpidiales</taxon>
        <taxon>Olpidiaceae</taxon>
        <taxon>Olpidium</taxon>
    </lineage>
</organism>
<dbReference type="Proteomes" id="UP000673691">
    <property type="component" value="Unassembled WGS sequence"/>
</dbReference>
<dbReference type="PANTHER" id="PTHR34043:SF3">
    <property type="entry name" value="ALPHA_BETA-HYDROLASES SUPERFAMILY PROTEIN"/>
    <property type="match status" value="1"/>
</dbReference>
<feature type="non-terminal residue" evidence="3">
    <location>
        <position position="1"/>
    </location>
</feature>
<dbReference type="AlphaFoldDB" id="A0A8H8DFP8"/>
<name>A0A8H8DFP8_9FUNG</name>
<keyword evidence="2" id="KW-1133">Transmembrane helix</keyword>
<gene>
    <name evidence="3" type="ORF">BJ554DRAFT_3230</name>
</gene>
<feature type="transmembrane region" description="Helical" evidence="2">
    <location>
        <begin position="95"/>
        <end position="115"/>
    </location>
</feature>
<accession>A0A8H8DFP8</accession>
<reference evidence="3 4" key="1">
    <citation type="journal article" name="Sci. Rep.">
        <title>Genome-scale phylogenetic analyses confirm Olpidium as the closest living zoosporic fungus to the non-flagellated, terrestrial fungi.</title>
        <authorList>
            <person name="Chang Y."/>
            <person name="Rochon D."/>
            <person name="Sekimoto S."/>
            <person name="Wang Y."/>
            <person name="Chovatia M."/>
            <person name="Sandor L."/>
            <person name="Salamov A."/>
            <person name="Grigoriev I.V."/>
            <person name="Stajich J.E."/>
            <person name="Spatafora J.W."/>
        </authorList>
    </citation>
    <scope>NUCLEOTIDE SEQUENCE [LARGE SCALE GENOMIC DNA]</scope>
    <source>
        <strain evidence="3">S191</strain>
    </source>
</reference>